<keyword evidence="2" id="KW-1185">Reference proteome</keyword>
<protein>
    <recommendedName>
        <fullName evidence="3">Ribbon-helix-helix protein CopG domain-containing protein</fullName>
    </recommendedName>
</protein>
<evidence type="ECO:0000313" key="1">
    <source>
        <dbReference type="EMBL" id="MFD1677413.1"/>
    </source>
</evidence>
<gene>
    <name evidence="1" type="ORF">ACFSB2_22380</name>
</gene>
<accession>A0ABW4JN37</accession>
<organism evidence="1 2">
    <name type="scientific">Alicyclobacillus fodiniaquatilis</name>
    <dbReference type="NCBI Taxonomy" id="1661150"/>
    <lineage>
        <taxon>Bacteria</taxon>
        <taxon>Bacillati</taxon>
        <taxon>Bacillota</taxon>
        <taxon>Bacilli</taxon>
        <taxon>Bacillales</taxon>
        <taxon>Alicyclobacillaceae</taxon>
        <taxon>Alicyclobacillus</taxon>
    </lineage>
</organism>
<dbReference type="Proteomes" id="UP001597079">
    <property type="component" value="Unassembled WGS sequence"/>
</dbReference>
<evidence type="ECO:0008006" key="3">
    <source>
        <dbReference type="Google" id="ProtNLM"/>
    </source>
</evidence>
<dbReference type="EMBL" id="JBHUCX010000092">
    <property type="protein sequence ID" value="MFD1677413.1"/>
    <property type="molecule type" value="Genomic_DNA"/>
</dbReference>
<sequence length="154" mass="17539">MSPVKKFSISLPERIVDELEDRQREGTARSEIIARDLGRLYDMYRWTRASIAEKFSEEEMAALVAVLMNVATDTPGDQAITARSLHMSIEDEIEYGNLAQRVPNTDVQMFLDKVKALSLFERLAVVDTVERFLKDASHGISIDKIVDYFSPKRV</sequence>
<dbReference type="RefSeq" id="WP_377945307.1">
    <property type="nucleotide sequence ID" value="NZ_JBHUCX010000092.1"/>
</dbReference>
<proteinExistence type="predicted"/>
<comment type="caution">
    <text evidence="1">The sequence shown here is derived from an EMBL/GenBank/DDBJ whole genome shotgun (WGS) entry which is preliminary data.</text>
</comment>
<evidence type="ECO:0000313" key="2">
    <source>
        <dbReference type="Proteomes" id="UP001597079"/>
    </source>
</evidence>
<name>A0ABW4JN37_9BACL</name>
<reference evidence="2" key="1">
    <citation type="journal article" date="2019" name="Int. J. Syst. Evol. Microbiol.">
        <title>The Global Catalogue of Microorganisms (GCM) 10K type strain sequencing project: providing services to taxonomists for standard genome sequencing and annotation.</title>
        <authorList>
            <consortium name="The Broad Institute Genomics Platform"/>
            <consortium name="The Broad Institute Genome Sequencing Center for Infectious Disease"/>
            <person name="Wu L."/>
            <person name="Ma J."/>
        </authorList>
    </citation>
    <scope>NUCLEOTIDE SEQUENCE [LARGE SCALE GENOMIC DNA]</scope>
    <source>
        <strain evidence="2">CGMCC 1.12286</strain>
    </source>
</reference>